<dbReference type="InterPro" id="IPR016197">
    <property type="entry name" value="Chromo-like_dom_sf"/>
</dbReference>
<evidence type="ECO:0000256" key="1">
    <source>
        <dbReference type="SAM" id="SignalP"/>
    </source>
</evidence>
<reference evidence="4" key="1">
    <citation type="submission" date="2020-06" db="EMBL/GenBank/DDBJ databases">
        <authorList>
            <person name="Li T."/>
            <person name="Hu X."/>
            <person name="Zhang T."/>
            <person name="Song X."/>
            <person name="Zhang H."/>
            <person name="Dai N."/>
            <person name="Sheng W."/>
            <person name="Hou X."/>
            <person name="Wei L."/>
        </authorList>
    </citation>
    <scope>NUCLEOTIDE SEQUENCE</scope>
    <source>
        <strain evidence="4">KEN1</strain>
        <tissue evidence="4">Leaf</tissue>
    </source>
</reference>
<dbReference type="Pfam" id="PF00385">
    <property type="entry name" value="Chromo"/>
    <property type="match status" value="1"/>
</dbReference>
<dbReference type="SUPFAM" id="SSF53098">
    <property type="entry name" value="Ribonuclease H-like"/>
    <property type="match status" value="1"/>
</dbReference>
<name>A0AAW2UI57_9LAMI</name>
<dbReference type="InterPro" id="IPR012337">
    <property type="entry name" value="RNaseH-like_sf"/>
</dbReference>
<dbReference type="PANTHER" id="PTHR46148">
    <property type="entry name" value="CHROMO DOMAIN-CONTAINING PROTEIN"/>
    <property type="match status" value="1"/>
</dbReference>
<evidence type="ECO:0000259" key="3">
    <source>
        <dbReference type="PROSITE" id="PS50994"/>
    </source>
</evidence>
<feature type="domain" description="Chromo" evidence="2">
    <location>
        <begin position="271"/>
        <end position="325"/>
    </location>
</feature>
<organism evidence="4">
    <name type="scientific">Sesamum latifolium</name>
    <dbReference type="NCBI Taxonomy" id="2727402"/>
    <lineage>
        <taxon>Eukaryota</taxon>
        <taxon>Viridiplantae</taxon>
        <taxon>Streptophyta</taxon>
        <taxon>Embryophyta</taxon>
        <taxon>Tracheophyta</taxon>
        <taxon>Spermatophyta</taxon>
        <taxon>Magnoliopsida</taxon>
        <taxon>eudicotyledons</taxon>
        <taxon>Gunneridae</taxon>
        <taxon>Pentapetalae</taxon>
        <taxon>asterids</taxon>
        <taxon>lamiids</taxon>
        <taxon>Lamiales</taxon>
        <taxon>Pedaliaceae</taxon>
        <taxon>Sesamum</taxon>
    </lineage>
</organism>
<accession>A0AAW2UI57</accession>
<proteinExistence type="predicted"/>
<dbReference type="InterPro" id="IPR056924">
    <property type="entry name" value="SH3_Tf2-1"/>
</dbReference>
<dbReference type="GO" id="GO:0015074">
    <property type="term" value="P:DNA integration"/>
    <property type="evidence" value="ECO:0007669"/>
    <property type="project" value="InterPro"/>
</dbReference>
<dbReference type="InterPro" id="IPR023780">
    <property type="entry name" value="Chromo_domain"/>
</dbReference>
<feature type="signal peptide" evidence="1">
    <location>
        <begin position="1"/>
        <end position="15"/>
    </location>
</feature>
<feature type="domain" description="Integrase catalytic" evidence="3">
    <location>
        <begin position="1"/>
        <end position="126"/>
    </location>
</feature>
<evidence type="ECO:0000313" key="4">
    <source>
        <dbReference type="EMBL" id="KAL0416347.1"/>
    </source>
</evidence>
<dbReference type="PANTHER" id="PTHR46148:SF44">
    <property type="entry name" value="GAG-POL POLYPROTEIN"/>
    <property type="match status" value="1"/>
</dbReference>
<feature type="chain" id="PRO_5043677285" evidence="1">
    <location>
        <begin position="16"/>
        <end position="325"/>
    </location>
</feature>
<protein>
    <submittedName>
        <fullName evidence="4">Transposon Tf2-11 polyprotein</fullName>
    </submittedName>
</protein>
<comment type="caution">
    <text evidence="4">The sequence shown here is derived from an EMBL/GenBank/DDBJ whole genome shotgun (WGS) entry which is preliminary data.</text>
</comment>
<dbReference type="InterPro" id="IPR001584">
    <property type="entry name" value="Integrase_cat-core"/>
</dbReference>
<dbReference type="AlphaFoldDB" id="A0AAW2UI57"/>
<gene>
    <name evidence="4" type="ORF">Slati_3466600</name>
</gene>
<dbReference type="GO" id="GO:0003676">
    <property type="term" value="F:nucleic acid binding"/>
    <property type="evidence" value="ECO:0007669"/>
    <property type="project" value="InterPro"/>
</dbReference>
<dbReference type="InterPro" id="IPR000953">
    <property type="entry name" value="Chromo/chromo_shadow_dom"/>
</dbReference>
<dbReference type="InterPro" id="IPR036397">
    <property type="entry name" value="RNaseH_sf"/>
</dbReference>
<dbReference type="Gene3D" id="3.30.420.10">
    <property type="entry name" value="Ribonuclease H-like superfamily/Ribonuclease H"/>
    <property type="match status" value="1"/>
</dbReference>
<keyword evidence="1" id="KW-0732">Signal</keyword>
<evidence type="ECO:0000259" key="2">
    <source>
        <dbReference type="PROSITE" id="PS50013"/>
    </source>
</evidence>
<dbReference type="Pfam" id="PF24626">
    <property type="entry name" value="SH3_Tf2-1"/>
    <property type="match status" value="1"/>
</dbReference>
<sequence>MHRMLCILAVPRCIGLETLLLVANNEERCGRICGEMLNLSAGKANTKHQLLAQGLGTKLYFSTAFHPQTDGQSERTIQTLEDMMRACVIEFRGNWDDHLPLIEFAYNNSFHSSIGMAPYEAFYGRKCRSPICWDIERLRQLEGPELVQETVDKIQTVKQCLKAAQDRQKSYVNKHRREIEYEVGEKVFLRVLPWRGILRFDKKGKLSSRYIRPYEILERVGPLAYRLALPVELSQIHDVFHVSMLRRYRYDPSHILRESEIEISEGLTYVEEPTKILDRSIKRLRNIEIPMVKVKWSHHSPREATWEVEENMREKYPYLFPEPIR</sequence>
<reference evidence="4" key="2">
    <citation type="journal article" date="2024" name="Plant">
        <title>Genomic evolution and insights into agronomic trait innovations of Sesamum species.</title>
        <authorList>
            <person name="Miao H."/>
            <person name="Wang L."/>
            <person name="Qu L."/>
            <person name="Liu H."/>
            <person name="Sun Y."/>
            <person name="Le M."/>
            <person name="Wang Q."/>
            <person name="Wei S."/>
            <person name="Zheng Y."/>
            <person name="Lin W."/>
            <person name="Duan Y."/>
            <person name="Cao H."/>
            <person name="Xiong S."/>
            <person name="Wang X."/>
            <person name="Wei L."/>
            <person name="Li C."/>
            <person name="Ma Q."/>
            <person name="Ju M."/>
            <person name="Zhao R."/>
            <person name="Li G."/>
            <person name="Mu C."/>
            <person name="Tian Q."/>
            <person name="Mei H."/>
            <person name="Zhang T."/>
            <person name="Gao T."/>
            <person name="Zhang H."/>
        </authorList>
    </citation>
    <scope>NUCLEOTIDE SEQUENCE</scope>
    <source>
        <strain evidence="4">KEN1</strain>
    </source>
</reference>
<dbReference type="PROSITE" id="PS50994">
    <property type="entry name" value="INTEGRASE"/>
    <property type="match status" value="1"/>
</dbReference>
<dbReference type="SUPFAM" id="SSF54160">
    <property type="entry name" value="Chromo domain-like"/>
    <property type="match status" value="1"/>
</dbReference>
<dbReference type="EMBL" id="JACGWN010000012">
    <property type="protein sequence ID" value="KAL0416347.1"/>
    <property type="molecule type" value="Genomic_DNA"/>
</dbReference>
<dbReference type="PROSITE" id="PS50013">
    <property type="entry name" value="CHROMO_2"/>
    <property type="match status" value="1"/>
</dbReference>